<gene>
    <name evidence="1" type="ORF">GCM10007380_08220</name>
</gene>
<dbReference type="RefSeq" id="WP_087999070.1">
    <property type="nucleotide sequence ID" value="NZ_BMHB01000001.1"/>
</dbReference>
<organism evidence="1 2">
    <name type="scientific">Gottfriedia solisilvae</name>
    <dbReference type="NCBI Taxonomy" id="1516104"/>
    <lineage>
        <taxon>Bacteria</taxon>
        <taxon>Bacillati</taxon>
        <taxon>Bacillota</taxon>
        <taxon>Bacilli</taxon>
        <taxon>Bacillales</taxon>
        <taxon>Bacillaceae</taxon>
        <taxon>Gottfriedia</taxon>
    </lineage>
</organism>
<comment type="caution">
    <text evidence="1">The sequence shown here is derived from an EMBL/GenBank/DDBJ whole genome shotgun (WGS) entry which is preliminary data.</text>
</comment>
<keyword evidence="2" id="KW-1185">Reference proteome</keyword>
<reference evidence="2" key="1">
    <citation type="journal article" date="2019" name="Int. J. Syst. Evol. Microbiol.">
        <title>The Global Catalogue of Microorganisms (GCM) 10K type strain sequencing project: providing services to taxonomists for standard genome sequencing and annotation.</title>
        <authorList>
            <consortium name="The Broad Institute Genomics Platform"/>
            <consortium name="The Broad Institute Genome Sequencing Center for Infectious Disease"/>
            <person name="Wu L."/>
            <person name="Ma J."/>
        </authorList>
    </citation>
    <scope>NUCLEOTIDE SEQUENCE [LARGE SCALE GENOMIC DNA]</scope>
    <source>
        <strain evidence="2">CGMCC 1.14993</strain>
    </source>
</reference>
<evidence type="ECO:0000313" key="2">
    <source>
        <dbReference type="Proteomes" id="UP000626244"/>
    </source>
</evidence>
<dbReference type="Proteomes" id="UP000626244">
    <property type="component" value="Unassembled WGS sequence"/>
</dbReference>
<dbReference type="AlphaFoldDB" id="A0A8J3AEV1"/>
<accession>A0A8J3AEV1</accession>
<name>A0A8J3AEV1_9BACI</name>
<dbReference type="EMBL" id="BMHB01000001">
    <property type="protein sequence ID" value="GGI11514.1"/>
    <property type="molecule type" value="Genomic_DNA"/>
</dbReference>
<protein>
    <submittedName>
        <fullName evidence="1">Uncharacterized protein</fullName>
    </submittedName>
</protein>
<sequence>MTLREVEQEVKKLIKDIKLYDLQAIIEENNDNQPEDEDGFIYHVKVHLYVDGKLQESYYLESLEDEFVAKLRLKHVQSKISKW</sequence>
<evidence type="ECO:0000313" key="1">
    <source>
        <dbReference type="EMBL" id="GGI11514.1"/>
    </source>
</evidence>
<proteinExistence type="predicted"/>